<feature type="domain" description="KIB1-4 beta-propeller" evidence="1">
    <location>
        <begin position="119"/>
        <end position="379"/>
    </location>
</feature>
<dbReference type="EMBL" id="CAXIPR030007086">
    <property type="protein sequence ID" value="CAM0153234.1"/>
    <property type="molecule type" value="Genomic_DNA"/>
</dbReference>
<dbReference type="InterPro" id="IPR005174">
    <property type="entry name" value="KIB1-4_b-propeller"/>
</dbReference>
<dbReference type="PANTHER" id="PTHR33165">
    <property type="entry name" value="F-BOX DOMAIN CONTAINING PROTEIN-LIKE-RELATED"/>
    <property type="match status" value="1"/>
</dbReference>
<dbReference type="Pfam" id="PF03478">
    <property type="entry name" value="Beta-prop_KIB1-4"/>
    <property type="match status" value="1"/>
</dbReference>
<dbReference type="AlphaFoldDB" id="A0ABC9HEJ0"/>
<proteinExistence type="predicted"/>
<dbReference type="SUPFAM" id="SSF81383">
    <property type="entry name" value="F-box domain"/>
    <property type="match status" value="1"/>
</dbReference>
<name>A0ABC9HEJ0_9POAL</name>
<protein>
    <recommendedName>
        <fullName evidence="1">KIB1-4 beta-propeller domain-containing protein</fullName>
    </recommendedName>
</protein>
<evidence type="ECO:0000259" key="1">
    <source>
        <dbReference type="Pfam" id="PF03478"/>
    </source>
</evidence>
<evidence type="ECO:0000313" key="2">
    <source>
        <dbReference type="EMBL" id="CAM0153234.1"/>
    </source>
</evidence>
<comment type="caution">
    <text evidence="2">The sequence shown here is derived from an EMBL/GenBank/DDBJ whole genome shotgun (WGS) entry which is preliminary data.</text>
</comment>
<reference evidence="2 3" key="1">
    <citation type="submission" date="2024-10" db="EMBL/GenBank/DDBJ databases">
        <authorList>
            <person name="Ryan C."/>
        </authorList>
    </citation>
    <scope>NUCLEOTIDE SEQUENCE [LARGE SCALE GENOMIC DNA]</scope>
</reference>
<accession>A0ABC9HEJ0</accession>
<dbReference type="Proteomes" id="UP001497457">
    <property type="component" value="Unassembled WGS sequence"/>
</dbReference>
<keyword evidence="3" id="KW-1185">Reference proteome</keyword>
<organism evidence="2 3">
    <name type="scientific">Urochloa decumbens</name>
    <dbReference type="NCBI Taxonomy" id="240449"/>
    <lineage>
        <taxon>Eukaryota</taxon>
        <taxon>Viridiplantae</taxon>
        <taxon>Streptophyta</taxon>
        <taxon>Embryophyta</taxon>
        <taxon>Tracheophyta</taxon>
        <taxon>Spermatophyta</taxon>
        <taxon>Magnoliopsida</taxon>
        <taxon>Liliopsida</taxon>
        <taxon>Poales</taxon>
        <taxon>Poaceae</taxon>
        <taxon>PACMAD clade</taxon>
        <taxon>Panicoideae</taxon>
        <taxon>Panicodae</taxon>
        <taxon>Paniceae</taxon>
        <taxon>Melinidinae</taxon>
        <taxon>Urochloa</taxon>
    </lineage>
</organism>
<dbReference type="InterPro" id="IPR036047">
    <property type="entry name" value="F-box-like_dom_sf"/>
</dbReference>
<gene>
    <name evidence="2" type="ORF">URODEC1_LOCUS125959</name>
</gene>
<evidence type="ECO:0000313" key="3">
    <source>
        <dbReference type="Proteomes" id="UP001497457"/>
    </source>
</evidence>
<sequence length="448" mass="49089">MAIANRRRTRPAEAAVDCPFIPPSAHAAKRRRSAAAASSSPWSSMPEDLVSRIAERVLAGDVLDYVRFRATCPHWRSCTVDPRGRGVSDPRFHPRRWTMFPEGHGLRPGHAKLRGRARFFNLDTGAFVSARIPLLADHCVLDSPEGLLLLQRDADTAVRLLHPFTGDVVELPPLTSLLPQLDRLMGHRPRLEDDERMVQAFRRIAAAVSVDAGAVTVLLALEHICSCAHARSGDRSWALSSWSTELVARTLGFRGSLYLACWDLEESSILRLDAPVAGGASSLPLPLPQTIATVPSKLMSMPQLVECGSEILVVGSTDVYRSHLVVVRLADLALGRPPAVPLASIGEHCLFFGMRSMAVSSRGLPSVAGNSVVLCDSIKDRLMQYNIADDTLSPACDGDIVRSPPPCPHSIVHHLVTCCFRYFWNKGLIYCCNTKATWGTKRKWRMGA</sequence>
<dbReference type="PANTHER" id="PTHR33165:SF53">
    <property type="entry name" value="OS04G0486300 PROTEIN"/>
    <property type="match status" value="1"/>
</dbReference>